<dbReference type="GO" id="GO:0004222">
    <property type="term" value="F:metalloendopeptidase activity"/>
    <property type="evidence" value="ECO:0007669"/>
    <property type="project" value="InterPro"/>
</dbReference>
<dbReference type="Gene3D" id="1.10.1380.10">
    <property type="entry name" value="Neutral endopeptidase , domain2"/>
    <property type="match status" value="1"/>
</dbReference>
<dbReference type="SUPFAM" id="SSF55486">
    <property type="entry name" value="Metalloproteases ('zincins'), catalytic domain"/>
    <property type="match status" value="1"/>
</dbReference>
<accession>A0A8T0EBF8</accession>
<feature type="transmembrane region" description="Helical" evidence="2">
    <location>
        <begin position="201"/>
        <end position="219"/>
    </location>
</feature>
<dbReference type="EMBL" id="JABXBU010002228">
    <property type="protein sequence ID" value="KAF8770452.1"/>
    <property type="molecule type" value="Genomic_DNA"/>
</dbReference>
<organism evidence="4 5">
    <name type="scientific">Argiope bruennichi</name>
    <name type="common">Wasp spider</name>
    <name type="synonym">Aranea bruennichi</name>
    <dbReference type="NCBI Taxonomy" id="94029"/>
    <lineage>
        <taxon>Eukaryota</taxon>
        <taxon>Metazoa</taxon>
        <taxon>Ecdysozoa</taxon>
        <taxon>Arthropoda</taxon>
        <taxon>Chelicerata</taxon>
        <taxon>Arachnida</taxon>
        <taxon>Araneae</taxon>
        <taxon>Araneomorphae</taxon>
        <taxon>Entelegynae</taxon>
        <taxon>Araneoidea</taxon>
        <taxon>Araneidae</taxon>
        <taxon>Argiope</taxon>
    </lineage>
</organism>
<dbReference type="InterPro" id="IPR000718">
    <property type="entry name" value="Peptidase_M13"/>
</dbReference>
<dbReference type="GO" id="GO:0005886">
    <property type="term" value="C:plasma membrane"/>
    <property type="evidence" value="ECO:0007669"/>
    <property type="project" value="TreeGrafter"/>
</dbReference>
<dbReference type="PANTHER" id="PTHR11733:SF237">
    <property type="entry name" value="NEPRILYSIN-LIKE 4"/>
    <property type="match status" value="1"/>
</dbReference>
<protein>
    <submittedName>
        <fullName evidence="4">Neprilysin-11 like protein</fullName>
    </submittedName>
</protein>
<dbReference type="GO" id="GO:0016485">
    <property type="term" value="P:protein processing"/>
    <property type="evidence" value="ECO:0007669"/>
    <property type="project" value="TreeGrafter"/>
</dbReference>
<evidence type="ECO:0000256" key="1">
    <source>
        <dbReference type="ARBA" id="ARBA00007357"/>
    </source>
</evidence>
<evidence type="ECO:0000259" key="3">
    <source>
        <dbReference type="Pfam" id="PF05649"/>
    </source>
</evidence>
<keyword evidence="2" id="KW-0812">Transmembrane</keyword>
<dbReference type="Proteomes" id="UP000807504">
    <property type="component" value="Unassembled WGS sequence"/>
</dbReference>
<feature type="domain" description="Peptidase M13 N-terminal" evidence="3">
    <location>
        <begin position="68"/>
        <end position="205"/>
    </location>
</feature>
<evidence type="ECO:0000313" key="4">
    <source>
        <dbReference type="EMBL" id="KAF8770452.1"/>
    </source>
</evidence>
<sequence>MPTKGHDYTKSATKKVPVPNHILEKKSVVILPLWMEEILSKREFPRCFLQSALWAARLLHSMDLDEDPCEDFYSFVCGNWIKNTFLVGDISTQFTQLNSIIYLRIKEVLETAHGGLAEHENKTQKFYKSCMNFGSRDETGSKVLKKDLEKFGSWPLIEKSWKSEDFNWTDLLVDFYENGYPVDMLFSIGIDMDIKRTSTSLISISVYLQLLMCCIMVAVYGEFEFVIPIMGYAFLMEMLKYAHSMLVFKIEIADDKVEENVIEKPVIPTVYDRSVWLFCQALGIKAKLANSFDNGIGSFIQTPAPLVRSTKVWSLCKSLGIKAKLQFPANYVMPKENDIPTVFSKDVYLLCTALEITAKLQD</sequence>
<evidence type="ECO:0000313" key="5">
    <source>
        <dbReference type="Proteomes" id="UP000807504"/>
    </source>
</evidence>
<comment type="caution">
    <text evidence="4">The sequence shown here is derived from an EMBL/GenBank/DDBJ whole genome shotgun (WGS) entry which is preliminary data.</text>
</comment>
<dbReference type="Pfam" id="PF05649">
    <property type="entry name" value="Peptidase_M13_N"/>
    <property type="match status" value="1"/>
</dbReference>
<proteinExistence type="inferred from homology"/>
<comment type="similarity">
    <text evidence="1">Belongs to the peptidase M13 family.</text>
</comment>
<dbReference type="AlphaFoldDB" id="A0A8T0EBF8"/>
<reference evidence="4" key="2">
    <citation type="submission" date="2020-06" db="EMBL/GenBank/DDBJ databases">
        <authorList>
            <person name="Sheffer M."/>
        </authorList>
    </citation>
    <scope>NUCLEOTIDE SEQUENCE</scope>
</reference>
<gene>
    <name evidence="4" type="ORF">HNY73_017979</name>
</gene>
<dbReference type="InterPro" id="IPR008753">
    <property type="entry name" value="Peptidase_M13_N"/>
</dbReference>
<keyword evidence="2" id="KW-0472">Membrane</keyword>
<dbReference type="InterPro" id="IPR024079">
    <property type="entry name" value="MetalloPept_cat_dom_sf"/>
</dbReference>
<dbReference type="InterPro" id="IPR042089">
    <property type="entry name" value="Peptidase_M13_dom_2"/>
</dbReference>
<reference evidence="4" key="1">
    <citation type="journal article" date="2020" name="bioRxiv">
        <title>Chromosome-level reference genome of the European wasp spider Argiope bruennichi: a resource for studies on range expansion and evolutionary adaptation.</title>
        <authorList>
            <person name="Sheffer M.M."/>
            <person name="Hoppe A."/>
            <person name="Krehenwinkel H."/>
            <person name="Uhl G."/>
            <person name="Kuss A.W."/>
            <person name="Jensen L."/>
            <person name="Jensen C."/>
            <person name="Gillespie R.G."/>
            <person name="Hoff K.J."/>
            <person name="Prost S."/>
        </authorList>
    </citation>
    <scope>NUCLEOTIDE SEQUENCE</scope>
</reference>
<dbReference type="PANTHER" id="PTHR11733">
    <property type="entry name" value="ZINC METALLOPROTEASE FAMILY M13 NEPRILYSIN-RELATED"/>
    <property type="match status" value="1"/>
</dbReference>
<keyword evidence="5" id="KW-1185">Reference proteome</keyword>
<name>A0A8T0EBF8_ARGBR</name>
<keyword evidence="2" id="KW-1133">Transmembrane helix</keyword>
<evidence type="ECO:0000256" key="2">
    <source>
        <dbReference type="SAM" id="Phobius"/>
    </source>
</evidence>
<dbReference type="PROSITE" id="PS51885">
    <property type="entry name" value="NEPRILYSIN"/>
    <property type="match status" value="1"/>
</dbReference>
<dbReference type="Gene3D" id="3.40.390.10">
    <property type="entry name" value="Collagenase (Catalytic Domain)"/>
    <property type="match status" value="1"/>
</dbReference>